<feature type="domain" description="ABC transporter" evidence="10">
    <location>
        <begin position="6"/>
        <end position="265"/>
    </location>
</feature>
<reference evidence="11" key="2">
    <citation type="submission" date="2022-10" db="EMBL/GenBank/DDBJ databases">
        <authorList>
            <person name="Trinh H.N."/>
        </authorList>
    </citation>
    <scope>NUCLEOTIDE SEQUENCE</scope>
    <source>
        <strain evidence="11">RN2-1</strain>
    </source>
</reference>
<evidence type="ECO:0000256" key="1">
    <source>
        <dbReference type="ARBA" id="ARBA00004417"/>
    </source>
</evidence>
<dbReference type="GO" id="GO:0055085">
    <property type="term" value="P:transmembrane transport"/>
    <property type="evidence" value="ECO:0007669"/>
    <property type="project" value="UniProtKB-ARBA"/>
</dbReference>
<evidence type="ECO:0000313" key="11">
    <source>
        <dbReference type="EMBL" id="MCW3474062.1"/>
    </source>
</evidence>
<dbReference type="Gene3D" id="3.40.50.300">
    <property type="entry name" value="P-loop containing nucleotide triphosphate hydrolases"/>
    <property type="match status" value="1"/>
</dbReference>
<dbReference type="GO" id="GO:0005886">
    <property type="term" value="C:plasma membrane"/>
    <property type="evidence" value="ECO:0007669"/>
    <property type="project" value="UniProtKB-SubCell"/>
</dbReference>
<dbReference type="Proteomes" id="UP001165679">
    <property type="component" value="Unassembled WGS sequence"/>
</dbReference>
<dbReference type="InterPro" id="IPR013563">
    <property type="entry name" value="Oligopep_ABC_C"/>
</dbReference>
<evidence type="ECO:0000259" key="10">
    <source>
        <dbReference type="PROSITE" id="PS50893"/>
    </source>
</evidence>
<keyword evidence="9" id="KW-0472">Membrane</keyword>
<dbReference type="InterPro" id="IPR017871">
    <property type="entry name" value="ABC_transporter-like_CS"/>
</dbReference>
<dbReference type="PANTHER" id="PTHR43297">
    <property type="entry name" value="OLIGOPEPTIDE TRANSPORT ATP-BINDING PROTEIN APPD"/>
    <property type="match status" value="1"/>
</dbReference>
<gene>
    <name evidence="11" type="ORF">OL599_05675</name>
</gene>
<evidence type="ECO:0000256" key="5">
    <source>
        <dbReference type="ARBA" id="ARBA00022519"/>
    </source>
</evidence>
<accession>A0AA42CGJ6</accession>
<dbReference type="GO" id="GO:0015833">
    <property type="term" value="P:peptide transport"/>
    <property type="evidence" value="ECO:0007669"/>
    <property type="project" value="InterPro"/>
</dbReference>
<keyword evidence="12" id="KW-1185">Reference proteome</keyword>
<dbReference type="InterPro" id="IPR050388">
    <property type="entry name" value="ABC_Ni/Peptide_Import"/>
</dbReference>
<keyword evidence="5" id="KW-0997">Cell inner membrane</keyword>
<evidence type="ECO:0000313" key="12">
    <source>
        <dbReference type="Proteomes" id="UP001165679"/>
    </source>
</evidence>
<comment type="similarity">
    <text evidence="2">Belongs to the ABC transporter superfamily.</text>
</comment>
<comment type="caution">
    <text evidence="11">The sequence shown here is derived from an EMBL/GenBank/DDBJ whole genome shotgun (WGS) entry which is preliminary data.</text>
</comment>
<dbReference type="InterPro" id="IPR027417">
    <property type="entry name" value="P-loop_NTPase"/>
</dbReference>
<comment type="subcellular location">
    <subcellularLocation>
        <location evidence="1">Cell inner membrane</location>
        <topology evidence="1">Peripheral membrane protein</topology>
    </subcellularLocation>
</comment>
<keyword evidence="4" id="KW-1003">Cell membrane</keyword>
<dbReference type="RefSeq" id="WP_264712682.1">
    <property type="nucleotide sequence ID" value="NZ_JAPDNT010000002.1"/>
</dbReference>
<evidence type="ECO:0000256" key="3">
    <source>
        <dbReference type="ARBA" id="ARBA00022448"/>
    </source>
</evidence>
<keyword evidence="7 11" id="KW-0067">ATP-binding</keyword>
<dbReference type="EMBL" id="JAPDNT010000002">
    <property type="protein sequence ID" value="MCW3474062.1"/>
    <property type="molecule type" value="Genomic_DNA"/>
</dbReference>
<dbReference type="PANTHER" id="PTHR43297:SF14">
    <property type="entry name" value="ATPASE AAA-TYPE CORE DOMAIN-CONTAINING PROTEIN"/>
    <property type="match status" value="1"/>
</dbReference>
<dbReference type="SMART" id="SM00382">
    <property type="entry name" value="AAA"/>
    <property type="match status" value="1"/>
</dbReference>
<evidence type="ECO:0000256" key="7">
    <source>
        <dbReference type="ARBA" id="ARBA00022840"/>
    </source>
</evidence>
<evidence type="ECO:0000256" key="8">
    <source>
        <dbReference type="ARBA" id="ARBA00022967"/>
    </source>
</evidence>
<name>A0AA42CGJ6_9PROT</name>
<dbReference type="PROSITE" id="PS50893">
    <property type="entry name" value="ABC_TRANSPORTER_2"/>
    <property type="match status" value="1"/>
</dbReference>
<dbReference type="Pfam" id="PF00005">
    <property type="entry name" value="ABC_tran"/>
    <property type="match status" value="1"/>
</dbReference>
<organism evidence="11 12">
    <name type="scientific">Limobrevibacterium gyesilva</name>
    <dbReference type="NCBI Taxonomy" id="2991712"/>
    <lineage>
        <taxon>Bacteria</taxon>
        <taxon>Pseudomonadati</taxon>
        <taxon>Pseudomonadota</taxon>
        <taxon>Alphaproteobacteria</taxon>
        <taxon>Acetobacterales</taxon>
        <taxon>Acetobacteraceae</taxon>
        <taxon>Limobrevibacterium</taxon>
    </lineage>
</organism>
<evidence type="ECO:0000256" key="4">
    <source>
        <dbReference type="ARBA" id="ARBA00022475"/>
    </source>
</evidence>
<dbReference type="GO" id="GO:0016887">
    <property type="term" value="F:ATP hydrolysis activity"/>
    <property type="evidence" value="ECO:0007669"/>
    <property type="project" value="InterPro"/>
</dbReference>
<keyword evidence="8" id="KW-1278">Translocase</keyword>
<keyword evidence="6" id="KW-0547">Nucleotide-binding</keyword>
<proteinExistence type="inferred from homology"/>
<dbReference type="CDD" id="cd03257">
    <property type="entry name" value="ABC_NikE_OppD_transporters"/>
    <property type="match status" value="1"/>
</dbReference>
<dbReference type="NCBIfam" id="TIGR01727">
    <property type="entry name" value="oligo_HPY"/>
    <property type="match status" value="1"/>
</dbReference>
<dbReference type="InterPro" id="IPR003593">
    <property type="entry name" value="AAA+_ATPase"/>
</dbReference>
<sequence length="332" mass="36197">MADEFLSVHDLSVSFGTEGGVARVLDQVSLSMRAGEIMGLVGESGCGKTTLARAILGVLPDNALIDSGTLTFDGADLLHAGATEHIRGRAITFVPQDPFGSFSPLFTVGDQIAELMRWKSPDRSPGERFYARARRSADMERTLALLRAVQLPEPERLLRKYPHELSGGQRQRVMIAMALLPEPKLVIADEPTTALDVTIQAQILKLLRRLATERGASVLFTTHDLGTAWEICDRVTVMYAGQEAETAEVVDFFGRPRHPYTRMLLDSLPTQGAALRGIPGEVPSPYAPPPGCRFHPRCPRATAICQDSHNAAVEPVAGHSVRCHHPHEWAAT</sequence>
<dbReference type="InterPro" id="IPR003439">
    <property type="entry name" value="ABC_transporter-like_ATP-bd"/>
</dbReference>
<dbReference type="FunFam" id="3.40.50.300:FF:000016">
    <property type="entry name" value="Oligopeptide ABC transporter ATP-binding component"/>
    <property type="match status" value="1"/>
</dbReference>
<dbReference type="AlphaFoldDB" id="A0AA42CGJ6"/>
<dbReference type="SUPFAM" id="SSF52540">
    <property type="entry name" value="P-loop containing nucleoside triphosphate hydrolases"/>
    <property type="match status" value="1"/>
</dbReference>
<reference evidence="11" key="1">
    <citation type="submission" date="2022-09" db="EMBL/GenBank/DDBJ databases">
        <title>Rhodovastum sp. nov. RN2-1 isolated from soil in Seongnam, South Korea.</title>
        <authorList>
            <person name="Le N.T."/>
        </authorList>
    </citation>
    <scope>NUCLEOTIDE SEQUENCE</scope>
    <source>
        <strain evidence="11">RN2-1</strain>
    </source>
</reference>
<protein>
    <submittedName>
        <fullName evidence="11">ABC transporter ATP-binding protein</fullName>
    </submittedName>
</protein>
<evidence type="ECO:0000256" key="9">
    <source>
        <dbReference type="ARBA" id="ARBA00023136"/>
    </source>
</evidence>
<keyword evidence="3" id="KW-0813">Transport</keyword>
<dbReference type="PROSITE" id="PS00211">
    <property type="entry name" value="ABC_TRANSPORTER_1"/>
    <property type="match status" value="1"/>
</dbReference>
<evidence type="ECO:0000256" key="6">
    <source>
        <dbReference type="ARBA" id="ARBA00022741"/>
    </source>
</evidence>
<dbReference type="GO" id="GO:0005524">
    <property type="term" value="F:ATP binding"/>
    <property type="evidence" value="ECO:0007669"/>
    <property type="project" value="UniProtKB-KW"/>
</dbReference>
<dbReference type="Pfam" id="PF08352">
    <property type="entry name" value="oligo_HPY"/>
    <property type="match status" value="1"/>
</dbReference>
<evidence type="ECO:0000256" key="2">
    <source>
        <dbReference type="ARBA" id="ARBA00005417"/>
    </source>
</evidence>